<sequence>MHFIEAAEVFVSDRKEAEQQTEGAKRSSDWLQQERHENNDAIEPLVLGFFHDMKPLMGRFSPDEPNKLLLSLRSLESSHCFIFTLSRVSPEVVVGISHRPDPPQHTRNLFEKKKAAVGPCETASGWRQQERKGLQDEVQVSSSSKERGSNASDLQEVWRLRDGVCKREQVEERESID</sequence>
<organism evidence="2 3">
    <name type="scientific">Liparis tanakae</name>
    <name type="common">Tanaka's snailfish</name>
    <dbReference type="NCBI Taxonomy" id="230148"/>
    <lineage>
        <taxon>Eukaryota</taxon>
        <taxon>Metazoa</taxon>
        <taxon>Chordata</taxon>
        <taxon>Craniata</taxon>
        <taxon>Vertebrata</taxon>
        <taxon>Euteleostomi</taxon>
        <taxon>Actinopterygii</taxon>
        <taxon>Neopterygii</taxon>
        <taxon>Teleostei</taxon>
        <taxon>Neoteleostei</taxon>
        <taxon>Acanthomorphata</taxon>
        <taxon>Eupercaria</taxon>
        <taxon>Perciformes</taxon>
        <taxon>Cottioidei</taxon>
        <taxon>Cottales</taxon>
        <taxon>Liparidae</taxon>
        <taxon>Liparis</taxon>
    </lineage>
</organism>
<accession>A0A4Z2EM80</accession>
<name>A0A4Z2EM80_9TELE</name>
<dbReference type="EMBL" id="SRLO01005067">
    <property type="protein sequence ID" value="TNN29889.1"/>
    <property type="molecule type" value="Genomic_DNA"/>
</dbReference>
<evidence type="ECO:0000313" key="3">
    <source>
        <dbReference type="Proteomes" id="UP000314294"/>
    </source>
</evidence>
<dbReference type="AlphaFoldDB" id="A0A4Z2EM80"/>
<keyword evidence="3" id="KW-1185">Reference proteome</keyword>
<gene>
    <name evidence="2" type="ORF">EYF80_059961</name>
</gene>
<feature type="compositionally biased region" description="Polar residues" evidence="1">
    <location>
        <begin position="138"/>
        <end position="153"/>
    </location>
</feature>
<feature type="region of interest" description="Disordered" evidence="1">
    <location>
        <begin position="120"/>
        <end position="154"/>
    </location>
</feature>
<dbReference type="Proteomes" id="UP000314294">
    <property type="component" value="Unassembled WGS sequence"/>
</dbReference>
<evidence type="ECO:0000313" key="2">
    <source>
        <dbReference type="EMBL" id="TNN29889.1"/>
    </source>
</evidence>
<proteinExistence type="predicted"/>
<feature type="region of interest" description="Disordered" evidence="1">
    <location>
        <begin position="14"/>
        <end position="33"/>
    </location>
</feature>
<protein>
    <submittedName>
        <fullName evidence="2">Uncharacterized protein</fullName>
    </submittedName>
</protein>
<reference evidence="2 3" key="1">
    <citation type="submission" date="2019-03" db="EMBL/GenBank/DDBJ databases">
        <title>First draft genome of Liparis tanakae, snailfish: a comprehensive survey of snailfish specific genes.</title>
        <authorList>
            <person name="Kim W."/>
            <person name="Song I."/>
            <person name="Jeong J.-H."/>
            <person name="Kim D."/>
            <person name="Kim S."/>
            <person name="Ryu S."/>
            <person name="Song J.Y."/>
            <person name="Lee S.K."/>
        </authorList>
    </citation>
    <scope>NUCLEOTIDE SEQUENCE [LARGE SCALE GENOMIC DNA]</scope>
    <source>
        <tissue evidence="2">Muscle</tissue>
    </source>
</reference>
<evidence type="ECO:0000256" key="1">
    <source>
        <dbReference type="SAM" id="MobiDB-lite"/>
    </source>
</evidence>
<comment type="caution">
    <text evidence="2">The sequence shown here is derived from an EMBL/GenBank/DDBJ whole genome shotgun (WGS) entry which is preliminary data.</text>
</comment>